<dbReference type="InterPro" id="IPR003439">
    <property type="entry name" value="ABC_transporter-like_ATP-bd"/>
</dbReference>
<dbReference type="STRING" id="1121003.SAMN03080618_00506"/>
<dbReference type="GO" id="GO:0005524">
    <property type="term" value="F:ATP binding"/>
    <property type="evidence" value="ECO:0007669"/>
    <property type="project" value="UniProtKB-KW"/>
</dbReference>
<keyword evidence="2 4" id="KW-0067">ATP-binding</keyword>
<organism evidence="4 5">
    <name type="scientific">Aquamicrobium aerolatum DSM 21857</name>
    <dbReference type="NCBI Taxonomy" id="1121003"/>
    <lineage>
        <taxon>Bacteria</taxon>
        <taxon>Pseudomonadati</taxon>
        <taxon>Pseudomonadota</taxon>
        <taxon>Alphaproteobacteria</taxon>
        <taxon>Hyphomicrobiales</taxon>
        <taxon>Phyllobacteriaceae</taxon>
        <taxon>Aerobium</taxon>
    </lineage>
</organism>
<evidence type="ECO:0000259" key="3">
    <source>
        <dbReference type="PROSITE" id="PS50893"/>
    </source>
</evidence>
<dbReference type="GO" id="GO:0005886">
    <property type="term" value="C:plasma membrane"/>
    <property type="evidence" value="ECO:0007669"/>
    <property type="project" value="TreeGrafter"/>
</dbReference>
<dbReference type="EMBL" id="FORF01000002">
    <property type="protein sequence ID" value="SFI45481.1"/>
    <property type="molecule type" value="Genomic_DNA"/>
</dbReference>
<evidence type="ECO:0000313" key="5">
    <source>
        <dbReference type="Proteomes" id="UP000242763"/>
    </source>
</evidence>
<dbReference type="SUPFAM" id="SSF52540">
    <property type="entry name" value="P-loop containing nucleoside triphosphate hydrolases"/>
    <property type="match status" value="1"/>
</dbReference>
<proteinExistence type="predicted"/>
<dbReference type="Proteomes" id="UP000242763">
    <property type="component" value="Unassembled WGS sequence"/>
</dbReference>
<reference evidence="5" key="1">
    <citation type="submission" date="2016-10" db="EMBL/GenBank/DDBJ databases">
        <authorList>
            <person name="Varghese N."/>
            <person name="Submissions S."/>
        </authorList>
    </citation>
    <scope>NUCLEOTIDE SEQUENCE [LARGE SCALE GENOMIC DNA]</scope>
    <source>
        <strain evidence="5">DSM 21857</strain>
    </source>
</reference>
<accession>A0A1I3IC09</accession>
<keyword evidence="5" id="KW-1185">Reference proteome</keyword>
<protein>
    <submittedName>
        <fullName evidence="4">Phosphonate transport system ATP-binding protein</fullName>
    </submittedName>
</protein>
<feature type="domain" description="ABC transporter" evidence="3">
    <location>
        <begin position="17"/>
        <end position="233"/>
    </location>
</feature>
<dbReference type="PANTHER" id="PTHR24220:SF684">
    <property type="entry name" value="FE(3+) IONS IMPORT ATP-BINDING PROTEIN FBPC"/>
    <property type="match status" value="1"/>
</dbReference>
<dbReference type="PROSITE" id="PS50893">
    <property type="entry name" value="ABC_TRANSPORTER_2"/>
    <property type="match status" value="1"/>
</dbReference>
<evidence type="ECO:0000256" key="2">
    <source>
        <dbReference type="ARBA" id="ARBA00022840"/>
    </source>
</evidence>
<keyword evidence="1" id="KW-0547">Nucleotide-binding</keyword>
<dbReference type="InterPro" id="IPR027417">
    <property type="entry name" value="P-loop_NTPase"/>
</dbReference>
<evidence type="ECO:0000313" key="4">
    <source>
        <dbReference type="EMBL" id="SFI45481.1"/>
    </source>
</evidence>
<dbReference type="GO" id="GO:0022857">
    <property type="term" value="F:transmembrane transporter activity"/>
    <property type="evidence" value="ECO:0007669"/>
    <property type="project" value="TreeGrafter"/>
</dbReference>
<dbReference type="InterPro" id="IPR015854">
    <property type="entry name" value="ABC_transpr_LolD-like"/>
</dbReference>
<evidence type="ECO:0000256" key="1">
    <source>
        <dbReference type="ARBA" id="ARBA00022741"/>
    </source>
</evidence>
<dbReference type="AlphaFoldDB" id="A0A1I3IC09"/>
<dbReference type="Pfam" id="PF00005">
    <property type="entry name" value="ABC_tran"/>
    <property type="match status" value="1"/>
</dbReference>
<dbReference type="Gene3D" id="3.40.50.300">
    <property type="entry name" value="P-loop containing nucleotide triphosphate hydrolases"/>
    <property type="match status" value="1"/>
</dbReference>
<dbReference type="InterPro" id="IPR003593">
    <property type="entry name" value="AAA+_ATPase"/>
</dbReference>
<name>A0A1I3IC09_9HYPH</name>
<sequence>MSTDTAMSGVTQPHETLRFSGETFSYGRKVVLVDVDFSLRPGERVVLLGRSGAGKSTLLNAVYKKLAEGGARVSLVPQEHGLVPQLSIFHNVYMGRLDDRGAVYNLANLVWPMGSERRRVAEPLKIVGLDGLERQSVESLSGGQKQRTALARAIHRGGSMLIGDEPVSAVDVQQAAGLIGEVARRFDTLLLALHDVELARSVATRIVGIADGRITFDRSTDVVSDEDIDVLYRGR</sequence>
<dbReference type="RefSeq" id="WP_210185193.1">
    <property type="nucleotide sequence ID" value="NZ_FORF01000002.1"/>
</dbReference>
<dbReference type="PANTHER" id="PTHR24220">
    <property type="entry name" value="IMPORT ATP-BINDING PROTEIN"/>
    <property type="match status" value="1"/>
</dbReference>
<gene>
    <name evidence="4" type="ORF">SAMN03080618_00506</name>
</gene>
<dbReference type="SMART" id="SM00382">
    <property type="entry name" value="AAA"/>
    <property type="match status" value="1"/>
</dbReference>
<dbReference type="GO" id="GO:0016887">
    <property type="term" value="F:ATP hydrolysis activity"/>
    <property type="evidence" value="ECO:0007669"/>
    <property type="project" value="InterPro"/>
</dbReference>